<comment type="subcellular location">
    <subcellularLocation>
        <location evidence="1">Membrane</location>
        <topology evidence="1">Multi-pass membrane protein</topology>
    </subcellularLocation>
</comment>
<accession>A0ABR4JJ05</accession>
<dbReference type="InterPro" id="IPR011701">
    <property type="entry name" value="MFS"/>
</dbReference>
<reference evidence="9 10" key="1">
    <citation type="submission" date="2024-07" db="EMBL/GenBank/DDBJ databases">
        <title>Section-level genome sequencing and comparative genomics of Aspergillus sections Usti and Cavernicolus.</title>
        <authorList>
            <consortium name="Lawrence Berkeley National Laboratory"/>
            <person name="Nybo J.L."/>
            <person name="Vesth T.C."/>
            <person name="Theobald S."/>
            <person name="Frisvad J.C."/>
            <person name="Larsen T.O."/>
            <person name="Kjaerboelling I."/>
            <person name="Rothschild-Mancinelli K."/>
            <person name="Lyhne E.K."/>
            <person name="Kogle M.E."/>
            <person name="Barry K."/>
            <person name="Clum A."/>
            <person name="Na H."/>
            <person name="Ledsgaard L."/>
            <person name="Lin J."/>
            <person name="Lipzen A."/>
            <person name="Kuo A."/>
            <person name="Riley R."/>
            <person name="Mondo S."/>
            <person name="Labutti K."/>
            <person name="Haridas S."/>
            <person name="Pangalinan J."/>
            <person name="Salamov A.A."/>
            <person name="Simmons B.A."/>
            <person name="Magnuson J.K."/>
            <person name="Chen J."/>
            <person name="Drula E."/>
            <person name="Henrissat B."/>
            <person name="Wiebenga A."/>
            <person name="Lubbers R.J."/>
            <person name="Gomes A.C."/>
            <person name="Makela M.R."/>
            <person name="Stajich J."/>
            <person name="Grigoriev I.V."/>
            <person name="Mortensen U.H."/>
            <person name="De Vries R.P."/>
            <person name="Baker S.E."/>
            <person name="Andersen M.R."/>
        </authorList>
    </citation>
    <scope>NUCLEOTIDE SEQUENCE [LARGE SCALE GENOMIC DNA]</scope>
    <source>
        <strain evidence="9 10">CBS 123904</strain>
    </source>
</reference>
<dbReference type="EMBL" id="JBFXLU010000137">
    <property type="protein sequence ID" value="KAL2839097.1"/>
    <property type="molecule type" value="Genomic_DNA"/>
</dbReference>
<evidence type="ECO:0000256" key="5">
    <source>
        <dbReference type="ARBA" id="ARBA00023136"/>
    </source>
</evidence>
<feature type="transmembrane region" description="Helical" evidence="7">
    <location>
        <begin position="42"/>
        <end position="61"/>
    </location>
</feature>
<feature type="transmembrane region" description="Helical" evidence="7">
    <location>
        <begin position="439"/>
        <end position="463"/>
    </location>
</feature>
<evidence type="ECO:0000259" key="8">
    <source>
        <dbReference type="PROSITE" id="PS50850"/>
    </source>
</evidence>
<feature type="transmembrane region" description="Helical" evidence="7">
    <location>
        <begin position="201"/>
        <end position="221"/>
    </location>
</feature>
<feature type="domain" description="Major facilitator superfamily (MFS) profile" evidence="8">
    <location>
        <begin position="48"/>
        <end position="538"/>
    </location>
</feature>
<sequence>MEEIGSKRGPADHGQQSPDLAKEGATDDGQSTPTQETQYPKGFAVVATLVALTLTSYLVLLDTSIVSTAIPRITSDFHSLNDVGWYGTAYLLANCSLQPLTGKLYTYFNIKWTYLVCLAIFELGSALCGAAQSSNMLIVGRAVAGIGASGLFNGGFTFLAACVPPQRRPALAGVLIGLSQLGLLSGPLIGGALTEHTSWRWCFYINLPCAAVIAPALVLVSTPDHRTPETKARTLRQTLPDLDLGGFAIFAGAASQLLLALNWGGTTYRWDSSTIIGLFCGSGVTFIGFLFYEGYMGDRAMIPFSLIGQRVMWSSCLNMGFLMACSMVTTYYLPIYFQAIRGASPTLSGVDLLPSIGGTIVFGVISGGLVTRIGRYTPFALLGATIATTGAGLLILLSPTTPTYSWVLIQLTLGIGRGLGVQMPLIAAQHNAPAALNSIATALVVLAQNFGPAIFLSLAQVIFSSGLTSELARHAPSVDPALVVRAGAAGLRDLGFDDQVLRGVLDGYNAAIIRVMYLATAASATSLVVAGGMGWGSIKVQTEDTEGLGEPEKGKDAIIPEAGAEGADRTSERSIEGAKGEEKVE</sequence>
<gene>
    <name evidence="9" type="ORF">BJY01DRAFT_250638</name>
</gene>
<dbReference type="SUPFAM" id="SSF103473">
    <property type="entry name" value="MFS general substrate transporter"/>
    <property type="match status" value="1"/>
</dbReference>
<dbReference type="Gene3D" id="1.20.1250.20">
    <property type="entry name" value="MFS general substrate transporter like domains"/>
    <property type="match status" value="1"/>
</dbReference>
<feature type="transmembrane region" description="Helical" evidence="7">
    <location>
        <begin position="352"/>
        <end position="371"/>
    </location>
</feature>
<dbReference type="InterPro" id="IPR020846">
    <property type="entry name" value="MFS_dom"/>
</dbReference>
<evidence type="ECO:0000256" key="4">
    <source>
        <dbReference type="ARBA" id="ARBA00022989"/>
    </source>
</evidence>
<protein>
    <submittedName>
        <fullName evidence="9">Major facilitator superfamily domain-containing protein</fullName>
    </submittedName>
</protein>
<feature type="compositionally biased region" description="Basic and acidic residues" evidence="6">
    <location>
        <begin position="1"/>
        <end position="11"/>
    </location>
</feature>
<comment type="similarity">
    <text evidence="2">Belongs to the major facilitator superfamily. TCR/Tet family.</text>
</comment>
<feature type="transmembrane region" description="Helical" evidence="7">
    <location>
        <begin position="275"/>
        <end position="295"/>
    </location>
</feature>
<dbReference type="CDD" id="cd17502">
    <property type="entry name" value="MFS_Azr1_MDR_like"/>
    <property type="match status" value="1"/>
</dbReference>
<feature type="transmembrane region" description="Helical" evidence="7">
    <location>
        <begin position="316"/>
        <end position="340"/>
    </location>
</feature>
<feature type="transmembrane region" description="Helical" evidence="7">
    <location>
        <begin position="404"/>
        <end position="427"/>
    </location>
</feature>
<keyword evidence="5 7" id="KW-0472">Membrane</keyword>
<evidence type="ECO:0000256" key="6">
    <source>
        <dbReference type="SAM" id="MobiDB-lite"/>
    </source>
</evidence>
<dbReference type="Proteomes" id="UP001610446">
    <property type="component" value="Unassembled WGS sequence"/>
</dbReference>
<evidence type="ECO:0000256" key="3">
    <source>
        <dbReference type="ARBA" id="ARBA00022692"/>
    </source>
</evidence>
<feature type="transmembrane region" description="Helical" evidence="7">
    <location>
        <begin position="511"/>
        <end position="530"/>
    </location>
</feature>
<keyword evidence="4 7" id="KW-1133">Transmembrane helix</keyword>
<dbReference type="Gene3D" id="1.20.1720.10">
    <property type="entry name" value="Multidrug resistance protein D"/>
    <property type="match status" value="1"/>
</dbReference>
<dbReference type="PROSITE" id="PS50850">
    <property type="entry name" value="MFS"/>
    <property type="match status" value="1"/>
</dbReference>
<feature type="region of interest" description="Disordered" evidence="6">
    <location>
        <begin position="543"/>
        <end position="585"/>
    </location>
</feature>
<feature type="compositionally biased region" description="Basic and acidic residues" evidence="6">
    <location>
        <begin position="566"/>
        <end position="585"/>
    </location>
</feature>
<comment type="caution">
    <text evidence="9">The sequence shown here is derived from an EMBL/GenBank/DDBJ whole genome shotgun (WGS) entry which is preliminary data.</text>
</comment>
<feature type="transmembrane region" description="Helical" evidence="7">
    <location>
        <begin position="138"/>
        <end position="163"/>
    </location>
</feature>
<evidence type="ECO:0000256" key="2">
    <source>
        <dbReference type="ARBA" id="ARBA00007520"/>
    </source>
</evidence>
<keyword evidence="3 7" id="KW-0812">Transmembrane</keyword>
<dbReference type="PRINTS" id="PR00173">
    <property type="entry name" value="EDTRNSPORT"/>
</dbReference>
<keyword evidence="10" id="KW-1185">Reference proteome</keyword>
<dbReference type="Pfam" id="PF07690">
    <property type="entry name" value="MFS_1"/>
    <property type="match status" value="1"/>
</dbReference>
<proteinExistence type="inferred from homology"/>
<dbReference type="PANTHER" id="PTHR23501:SF193">
    <property type="entry name" value="MULTIDRUG TRANSPORTER, PUTATIVE (AFU_ORTHOLOGUE AFUA_8G00940)-RELATED"/>
    <property type="match status" value="1"/>
</dbReference>
<feature type="transmembrane region" description="Helical" evidence="7">
    <location>
        <begin position="170"/>
        <end position="189"/>
    </location>
</feature>
<name>A0ABR4JJ05_9EURO</name>
<evidence type="ECO:0000256" key="7">
    <source>
        <dbReference type="SAM" id="Phobius"/>
    </source>
</evidence>
<feature type="transmembrane region" description="Helical" evidence="7">
    <location>
        <begin position="242"/>
        <end position="263"/>
    </location>
</feature>
<feature type="transmembrane region" description="Helical" evidence="7">
    <location>
        <begin position="378"/>
        <end position="398"/>
    </location>
</feature>
<evidence type="ECO:0000313" key="9">
    <source>
        <dbReference type="EMBL" id="KAL2839097.1"/>
    </source>
</evidence>
<feature type="region of interest" description="Disordered" evidence="6">
    <location>
        <begin position="1"/>
        <end position="36"/>
    </location>
</feature>
<dbReference type="PANTHER" id="PTHR23501">
    <property type="entry name" value="MAJOR FACILITATOR SUPERFAMILY"/>
    <property type="match status" value="1"/>
</dbReference>
<dbReference type="InterPro" id="IPR036259">
    <property type="entry name" value="MFS_trans_sf"/>
</dbReference>
<evidence type="ECO:0000313" key="10">
    <source>
        <dbReference type="Proteomes" id="UP001610446"/>
    </source>
</evidence>
<organism evidence="9 10">
    <name type="scientific">Aspergillus pseudoustus</name>
    <dbReference type="NCBI Taxonomy" id="1810923"/>
    <lineage>
        <taxon>Eukaryota</taxon>
        <taxon>Fungi</taxon>
        <taxon>Dikarya</taxon>
        <taxon>Ascomycota</taxon>
        <taxon>Pezizomycotina</taxon>
        <taxon>Eurotiomycetes</taxon>
        <taxon>Eurotiomycetidae</taxon>
        <taxon>Eurotiales</taxon>
        <taxon>Aspergillaceae</taxon>
        <taxon>Aspergillus</taxon>
        <taxon>Aspergillus subgen. Nidulantes</taxon>
    </lineage>
</organism>
<evidence type="ECO:0000256" key="1">
    <source>
        <dbReference type="ARBA" id="ARBA00004141"/>
    </source>
</evidence>
<feature type="transmembrane region" description="Helical" evidence="7">
    <location>
        <begin position="112"/>
        <end position="132"/>
    </location>
</feature>